<evidence type="ECO:0000313" key="1">
    <source>
        <dbReference type="EMBL" id="GGE19113.1"/>
    </source>
</evidence>
<dbReference type="Proteomes" id="UP000612855">
    <property type="component" value="Unassembled WGS sequence"/>
</dbReference>
<proteinExistence type="predicted"/>
<protein>
    <submittedName>
        <fullName evidence="1">Uncharacterized protein</fullName>
    </submittedName>
</protein>
<organism evidence="1 2">
    <name type="scientific">Primorskyibacter flagellatus</name>
    <dbReference type="NCBI Taxonomy" id="1387277"/>
    <lineage>
        <taxon>Bacteria</taxon>
        <taxon>Pseudomonadati</taxon>
        <taxon>Pseudomonadota</taxon>
        <taxon>Alphaproteobacteria</taxon>
        <taxon>Rhodobacterales</taxon>
        <taxon>Roseobacteraceae</taxon>
        <taxon>Primorskyibacter</taxon>
    </lineage>
</organism>
<reference evidence="2" key="1">
    <citation type="journal article" date="2019" name="Int. J. Syst. Evol. Microbiol.">
        <title>The Global Catalogue of Microorganisms (GCM) 10K type strain sequencing project: providing services to taxonomists for standard genome sequencing and annotation.</title>
        <authorList>
            <consortium name="The Broad Institute Genomics Platform"/>
            <consortium name="The Broad Institute Genome Sequencing Center for Infectious Disease"/>
            <person name="Wu L."/>
            <person name="Ma J."/>
        </authorList>
    </citation>
    <scope>NUCLEOTIDE SEQUENCE [LARGE SCALE GENOMIC DNA]</scope>
    <source>
        <strain evidence="2">CGMCC 1.12664</strain>
    </source>
</reference>
<accession>A0A916ZYI3</accession>
<dbReference type="AlphaFoldDB" id="A0A916ZYI3"/>
<sequence>MSARNSLNLRGPARSDQITFGAQAPAITAMHSVSMQVSGGSGLRLRVIFRTMSGNQVSLR</sequence>
<comment type="caution">
    <text evidence="1">The sequence shown here is derived from an EMBL/GenBank/DDBJ whole genome shotgun (WGS) entry which is preliminary data.</text>
</comment>
<keyword evidence="2" id="KW-1185">Reference proteome</keyword>
<name>A0A916ZYI3_9RHOB</name>
<gene>
    <name evidence="1" type="ORF">GCM10011360_04890</name>
</gene>
<evidence type="ECO:0000313" key="2">
    <source>
        <dbReference type="Proteomes" id="UP000612855"/>
    </source>
</evidence>
<dbReference type="EMBL" id="BMFJ01000001">
    <property type="protein sequence ID" value="GGE19113.1"/>
    <property type="molecule type" value="Genomic_DNA"/>
</dbReference>